<reference evidence="1 2" key="1">
    <citation type="journal article" date="2016" name="C (Basel)">
        <title>Selective Growth of and Electricity Production by Marine Exoelectrogenic Bacteria in Self-Aggregated Hydrogel of Microbially Reduced Graphene Oxide.</title>
        <authorList>
            <person name="Yoshida N."/>
            <person name="Goto Y."/>
            <person name="Miyata Y."/>
        </authorList>
    </citation>
    <scope>NUCLEOTIDE SEQUENCE [LARGE SCALE GENOMIC DNA]</scope>
    <source>
        <strain evidence="1 2">NIT-T3</strain>
    </source>
</reference>
<name>A0ABM8HR27_9BACT</name>
<sequence length="314" mass="35396">MKQIVSVSRRSDIPAFYADWFMNRIREGFAWVPNPFNPAQISAVSLHPQKVACLVFWTRDPRPLLAHLEELDRRGQRYYFQVTLTGLPDFLEPGVPRSAELVAAIRALSRRLGSERVIWRFDPIVLWEAASEERSIQSFARLAGALRGYVQRCVFSFAHYYRQVKTRLERAPDTTNLRFLDPGELSPKQAGLLKGRVGAALADEAAKNGMELFACAEKVDLRPFGIRSARCIDGELIRQLFGLELVQRKDPGQRPECGCLQSVDIGIYGSCRHGCLYCYAAVDRALAGGKAHDPRSPLLLGEAERRRDGQMSLF</sequence>
<gene>
    <name evidence="1" type="ORF">DESUT3_01060</name>
</gene>
<keyword evidence="2" id="KW-1185">Reference proteome</keyword>
<proteinExistence type="predicted"/>
<organism evidence="1 2">
    <name type="scientific">Desulfuromonas versatilis</name>
    <dbReference type="NCBI Taxonomy" id="2802975"/>
    <lineage>
        <taxon>Bacteria</taxon>
        <taxon>Pseudomonadati</taxon>
        <taxon>Thermodesulfobacteriota</taxon>
        <taxon>Desulfuromonadia</taxon>
        <taxon>Desulfuromonadales</taxon>
        <taxon>Desulfuromonadaceae</taxon>
        <taxon>Desulfuromonas</taxon>
    </lineage>
</organism>
<evidence type="ECO:0000313" key="1">
    <source>
        <dbReference type="EMBL" id="BCR03037.1"/>
    </source>
</evidence>
<protein>
    <recommendedName>
        <fullName evidence="3">DUF1848 domain-containing protein</fullName>
    </recommendedName>
</protein>
<dbReference type="InterPro" id="IPR014998">
    <property type="entry name" value="DUF1848"/>
</dbReference>
<evidence type="ECO:0008006" key="3">
    <source>
        <dbReference type="Google" id="ProtNLM"/>
    </source>
</evidence>
<dbReference type="Pfam" id="PF08902">
    <property type="entry name" value="DUF1848"/>
    <property type="match status" value="1"/>
</dbReference>
<evidence type="ECO:0000313" key="2">
    <source>
        <dbReference type="Proteomes" id="UP001319827"/>
    </source>
</evidence>
<dbReference type="EMBL" id="AP024355">
    <property type="protein sequence ID" value="BCR03037.1"/>
    <property type="molecule type" value="Genomic_DNA"/>
</dbReference>
<dbReference type="RefSeq" id="WP_221250519.1">
    <property type="nucleotide sequence ID" value="NZ_AP024355.1"/>
</dbReference>
<reference evidence="1 2" key="2">
    <citation type="journal article" date="2021" name="Int. J. Syst. Evol. Microbiol.">
        <title>Isolation and Polyphasic Characterization of Desulfuromonas versatilis sp. Nov., an Electrogenic Bacteria Capable of Versatile Metabolism Isolated from a Graphene Oxide-Reducing Enrichment Culture.</title>
        <authorList>
            <person name="Xie L."/>
            <person name="Yoshida N."/>
            <person name="Ishii S."/>
            <person name="Meng L."/>
        </authorList>
    </citation>
    <scope>NUCLEOTIDE SEQUENCE [LARGE SCALE GENOMIC DNA]</scope>
    <source>
        <strain evidence="1 2">NIT-T3</strain>
    </source>
</reference>
<dbReference type="Proteomes" id="UP001319827">
    <property type="component" value="Chromosome"/>
</dbReference>
<accession>A0ABM8HR27</accession>